<proteinExistence type="predicted"/>
<reference evidence="1" key="1">
    <citation type="journal article" date="2020" name="Nature">
        <title>Giant virus diversity and host interactions through global metagenomics.</title>
        <authorList>
            <person name="Schulz F."/>
            <person name="Roux S."/>
            <person name="Paez-Espino D."/>
            <person name="Jungbluth S."/>
            <person name="Walsh D.A."/>
            <person name="Denef V.J."/>
            <person name="McMahon K.D."/>
            <person name="Konstantinidis K.T."/>
            <person name="Eloe-Fadrosh E.A."/>
            <person name="Kyrpides N.C."/>
            <person name="Woyke T."/>
        </authorList>
    </citation>
    <scope>NUCLEOTIDE SEQUENCE</scope>
    <source>
        <strain evidence="1">GVMAG-S-1101165-84</strain>
    </source>
</reference>
<organism evidence="1">
    <name type="scientific">viral metagenome</name>
    <dbReference type="NCBI Taxonomy" id="1070528"/>
    <lineage>
        <taxon>unclassified sequences</taxon>
        <taxon>metagenomes</taxon>
        <taxon>organismal metagenomes</taxon>
    </lineage>
</organism>
<sequence length="321" mass="38589">MSHTPFPFEPLMGLYTKNCQIAALFKLNLGERFRQLHNHYLVPLLKPNPFSSFYEQSIQDYLVESRLRFQFRRLLNAYRLHTIHKRPLDSIDPITFSPIQEPICVYSMKDRRRYLFEADSLNKGIRKNLYHSQYTIPEPKEPIHVITNRPFTYVQLISIFEQLRSTKQRIEDLSTYRSLQFQIQVWKRYMHRQLRMTAIREELQNLKSLEGQDMLLDFIKDSMAATRFPLTERFETILESAVYWYPDHTLIGLLRTLCMKSYESNLFKIEIHEILMMQFANLFRRHFPKCALWDQVEDRLIADTEALRELEALDVDQARRV</sequence>
<protein>
    <submittedName>
        <fullName evidence="1">Uncharacterized protein</fullName>
    </submittedName>
</protein>
<accession>A0A6C0K2P1</accession>
<name>A0A6C0K2P1_9ZZZZ</name>
<evidence type="ECO:0000313" key="1">
    <source>
        <dbReference type="EMBL" id="QHU11060.1"/>
    </source>
</evidence>
<dbReference type="AlphaFoldDB" id="A0A6C0K2P1"/>
<dbReference type="EMBL" id="MN740778">
    <property type="protein sequence ID" value="QHU11060.1"/>
    <property type="molecule type" value="Genomic_DNA"/>
</dbReference>